<feature type="binding site" evidence="3">
    <location>
        <position position="198"/>
    </location>
    <ligand>
        <name>a divalent metal cation</name>
        <dbReference type="ChEBI" id="CHEBI:60240"/>
    </ligand>
</feature>
<keyword evidence="6" id="KW-1185">Reference proteome</keyword>
<accession>A0A1W2FQT9</accession>
<dbReference type="SUPFAM" id="SSF63829">
    <property type="entry name" value="Calcium-dependent phosphotriesterase"/>
    <property type="match status" value="1"/>
</dbReference>
<reference evidence="5 6" key="1">
    <citation type="submission" date="2017-04" db="EMBL/GenBank/DDBJ databases">
        <authorList>
            <person name="Afonso C.L."/>
            <person name="Miller P.J."/>
            <person name="Scott M.A."/>
            <person name="Spackman E."/>
            <person name="Goraichik I."/>
            <person name="Dimitrov K.M."/>
            <person name="Suarez D.L."/>
            <person name="Swayne D.E."/>
        </authorList>
    </citation>
    <scope>NUCLEOTIDE SEQUENCE [LARGE SCALE GENOMIC DNA]</scope>
    <source>
        <strain evidence="5 6">DSM 43828</strain>
    </source>
</reference>
<feature type="binding site" evidence="3">
    <location>
        <position position="123"/>
    </location>
    <ligand>
        <name>substrate</name>
    </ligand>
</feature>
<organism evidence="5 6">
    <name type="scientific">Kibdelosporangium aridum</name>
    <dbReference type="NCBI Taxonomy" id="2030"/>
    <lineage>
        <taxon>Bacteria</taxon>
        <taxon>Bacillati</taxon>
        <taxon>Actinomycetota</taxon>
        <taxon>Actinomycetes</taxon>
        <taxon>Pseudonocardiales</taxon>
        <taxon>Pseudonocardiaceae</taxon>
        <taxon>Kibdelosporangium</taxon>
    </lineage>
</organism>
<evidence type="ECO:0000256" key="1">
    <source>
        <dbReference type="ARBA" id="ARBA00008853"/>
    </source>
</evidence>
<protein>
    <submittedName>
        <fullName evidence="5">Sugar lactone lactonase YvrE</fullName>
    </submittedName>
</protein>
<dbReference type="Pfam" id="PF08450">
    <property type="entry name" value="SGL"/>
    <property type="match status" value="1"/>
</dbReference>
<sequence>MTVSRFVTDRFEIAVRAEATLGEGPTWDARTSTLLWVDILAPEIHRWSPSTGVNETMTAPMDVGAAKPRAGGGLVLNLRDGIAIVDSAGEQRWLVYWARDGVRGNDAGVDAAGRLWAGTMRYDTAEGGGWLARVEPNGKASTVLEKVSISNGIGWSPDNTRMYYADTPTGLIEVFDYDVDSGTVSSRRPFADVDGSPDGLCVDADGCVWVALWGDGQVRRYTPDGKLLSTVIVPARNTTACCFGGDGLTDLYITTARVGMTETDLKREPLSGSVFVIPNAGSGLPSTAFAG</sequence>
<dbReference type="Gene3D" id="2.120.10.30">
    <property type="entry name" value="TolB, C-terminal domain"/>
    <property type="match status" value="1"/>
</dbReference>
<dbReference type="EMBL" id="FWXV01000010">
    <property type="protein sequence ID" value="SMD24339.1"/>
    <property type="molecule type" value="Genomic_DNA"/>
</dbReference>
<comment type="similarity">
    <text evidence="1">Belongs to the SMP-30/CGR1 family.</text>
</comment>
<comment type="cofactor">
    <cofactor evidence="3">
        <name>Zn(2+)</name>
        <dbReference type="ChEBI" id="CHEBI:29105"/>
    </cofactor>
    <text evidence="3">Binds 1 divalent metal cation per subunit.</text>
</comment>
<evidence type="ECO:0000313" key="6">
    <source>
        <dbReference type="Proteomes" id="UP000192674"/>
    </source>
</evidence>
<feature type="binding site" evidence="3">
    <location>
        <position position="151"/>
    </location>
    <ligand>
        <name>a divalent metal cation</name>
        <dbReference type="ChEBI" id="CHEBI:60240"/>
    </ligand>
</feature>
<dbReference type="InterPro" id="IPR013658">
    <property type="entry name" value="SGL"/>
</dbReference>
<dbReference type="GO" id="GO:0019853">
    <property type="term" value="P:L-ascorbic acid biosynthetic process"/>
    <property type="evidence" value="ECO:0007669"/>
    <property type="project" value="TreeGrafter"/>
</dbReference>
<evidence type="ECO:0000256" key="3">
    <source>
        <dbReference type="PIRSR" id="PIRSR605511-2"/>
    </source>
</evidence>
<keyword evidence="3" id="KW-0479">Metal-binding</keyword>
<dbReference type="PANTHER" id="PTHR10907:SF47">
    <property type="entry name" value="REGUCALCIN"/>
    <property type="match status" value="1"/>
</dbReference>
<feature type="binding site" evidence="3">
    <location>
        <position position="23"/>
    </location>
    <ligand>
        <name>a divalent metal cation</name>
        <dbReference type="ChEBI" id="CHEBI:60240"/>
    </ligand>
</feature>
<feature type="active site" description="Proton donor/acceptor" evidence="2">
    <location>
        <position position="198"/>
    </location>
</feature>
<dbReference type="OrthoDB" id="2633250at2"/>
<evidence type="ECO:0000256" key="2">
    <source>
        <dbReference type="PIRSR" id="PIRSR605511-1"/>
    </source>
</evidence>
<gene>
    <name evidence="5" type="ORF">SAMN05661093_08440</name>
</gene>
<dbReference type="InterPro" id="IPR011042">
    <property type="entry name" value="6-blade_b-propeller_TolB-like"/>
</dbReference>
<evidence type="ECO:0000259" key="4">
    <source>
        <dbReference type="Pfam" id="PF08450"/>
    </source>
</evidence>
<keyword evidence="3" id="KW-0862">Zinc</keyword>
<dbReference type="Proteomes" id="UP000192674">
    <property type="component" value="Unassembled WGS sequence"/>
</dbReference>
<proteinExistence type="inferred from homology"/>
<dbReference type="InterPro" id="IPR005511">
    <property type="entry name" value="SMP-30"/>
</dbReference>
<evidence type="ECO:0000313" key="5">
    <source>
        <dbReference type="EMBL" id="SMD24339.1"/>
    </source>
</evidence>
<dbReference type="GO" id="GO:0004341">
    <property type="term" value="F:gluconolactonase activity"/>
    <property type="evidence" value="ECO:0007669"/>
    <property type="project" value="TreeGrafter"/>
</dbReference>
<feature type="binding site" evidence="3">
    <location>
        <position position="105"/>
    </location>
    <ligand>
        <name>substrate</name>
    </ligand>
</feature>
<dbReference type="PRINTS" id="PR01790">
    <property type="entry name" value="SMP30FAMILY"/>
</dbReference>
<feature type="domain" description="SMP-30/Gluconolactonase/LRE-like region" evidence="4">
    <location>
        <begin position="21"/>
        <end position="257"/>
    </location>
</feature>
<dbReference type="PANTHER" id="PTHR10907">
    <property type="entry name" value="REGUCALCIN"/>
    <property type="match status" value="1"/>
</dbReference>
<feature type="binding site" evidence="3">
    <location>
        <position position="103"/>
    </location>
    <ligand>
        <name>substrate</name>
    </ligand>
</feature>
<dbReference type="GO" id="GO:0005509">
    <property type="term" value="F:calcium ion binding"/>
    <property type="evidence" value="ECO:0007669"/>
    <property type="project" value="TreeGrafter"/>
</dbReference>
<dbReference type="AlphaFoldDB" id="A0A1W2FQT9"/>
<name>A0A1W2FQT9_KIBAR</name>